<accession>A0A1F5YSJ7</accession>
<dbReference type="EMBL" id="MFJA01000038">
    <property type="protein sequence ID" value="OGG03149.1"/>
    <property type="molecule type" value="Genomic_DNA"/>
</dbReference>
<keyword evidence="1" id="KW-0472">Membrane</keyword>
<evidence type="ECO:0000313" key="2">
    <source>
        <dbReference type="EMBL" id="OGG03149.1"/>
    </source>
</evidence>
<proteinExistence type="predicted"/>
<dbReference type="STRING" id="1798371.A2W14_03535"/>
<dbReference type="Proteomes" id="UP000176665">
    <property type="component" value="Unassembled WGS sequence"/>
</dbReference>
<organism evidence="2 3">
    <name type="scientific">Candidatus Gottesmanbacteria bacterium RBG_16_37_8</name>
    <dbReference type="NCBI Taxonomy" id="1798371"/>
    <lineage>
        <taxon>Bacteria</taxon>
        <taxon>Candidatus Gottesmaniibacteriota</taxon>
    </lineage>
</organism>
<evidence type="ECO:0000256" key="1">
    <source>
        <dbReference type="SAM" id="Phobius"/>
    </source>
</evidence>
<gene>
    <name evidence="2" type="ORF">A2W14_03535</name>
</gene>
<sequence length="327" mass="36033">MKLTATGRLILILTGMILFVGLGLILSTFFKSKTTSPKPTTYDECLLLEGSILTRSYPATCVTKDGLRFVEPLSEEELQNLLPPSLPPSGSANVPLNWLTYSDTDYGISFSYPPNWQLNPDSDSNAFEGGEIIDVKIWGETQTEDTELFDGASFTVGKPVTTSLPLDEWINTEFLAPQKDVFSQSPKIIRGVLLGGQEATEVYVCGFGCNTYRFAKVDEILYGIMYYIAGPNKSIYQSQIDQIISSIIINGQTTKKKITLGECKIGGCNPVICQNADEEDAVSICDLKPEYVCYKNAECTVQADGNCGWTQSPEFLSCLRSKRSITY</sequence>
<feature type="transmembrane region" description="Helical" evidence="1">
    <location>
        <begin position="9"/>
        <end position="30"/>
    </location>
</feature>
<evidence type="ECO:0000313" key="3">
    <source>
        <dbReference type="Proteomes" id="UP000176665"/>
    </source>
</evidence>
<comment type="caution">
    <text evidence="2">The sequence shown here is derived from an EMBL/GenBank/DDBJ whole genome shotgun (WGS) entry which is preliminary data.</text>
</comment>
<protein>
    <submittedName>
        <fullName evidence="2">Uncharacterized protein</fullName>
    </submittedName>
</protein>
<keyword evidence="1" id="KW-0812">Transmembrane</keyword>
<name>A0A1F5YSJ7_9BACT</name>
<keyword evidence="1" id="KW-1133">Transmembrane helix</keyword>
<dbReference type="AlphaFoldDB" id="A0A1F5YSJ7"/>
<reference evidence="2 3" key="1">
    <citation type="journal article" date="2016" name="Nat. Commun.">
        <title>Thousands of microbial genomes shed light on interconnected biogeochemical processes in an aquifer system.</title>
        <authorList>
            <person name="Anantharaman K."/>
            <person name="Brown C.T."/>
            <person name="Hug L.A."/>
            <person name="Sharon I."/>
            <person name="Castelle C.J."/>
            <person name="Probst A.J."/>
            <person name="Thomas B.C."/>
            <person name="Singh A."/>
            <person name="Wilkins M.J."/>
            <person name="Karaoz U."/>
            <person name="Brodie E.L."/>
            <person name="Williams K.H."/>
            <person name="Hubbard S.S."/>
            <person name="Banfield J.F."/>
        </authorList>
    </citation>
    <scope>NUCLEOTIDE SEQUENCE [LARGE SCALE GENOMIC DNA]</scope>
</reference>